<evidence type="ECO:0008006" key="9">
    <source>
        <dbReference type="Google" id="ProtNLM"/>
    </source>
</evidence>
<evidence type="ECO:0000256" key="1">
    <source>
        <dbReference type="ARBA" id="ARBA00004496"/>
    </source>
</evidence>
<dbReference type="Pfam" id="PF14655">
    <property type="entry name" value="RAB3GAP2_N"/>
    <property type="match status" value="1"/>
</dbReference>
<evidence type="ECO:0000259" key="6">
    <source>
        <dbReference type="Pfam" id="PF14656"/>
    </source>
</evidence>
<evidence type="ECO:0000313" key="8">
    <source>
        <dbReference type="Proteomes" id="UP000009022"/>
    </source>
</evidence>
<dbReference type="InterPro" id="IPR029257">
    <property type="entry name" value="RAB3GAP2_C"/>
</dbReference>
<keyword evidence="4" id="KW-0963">Cytoplasm</keyword>
<dbReference type="RefSeq" id="XP_002117272.1">
    <property type="nucleotide sequence ID" value="XM_002117236.1"/>
</dbReference>
<dbReference type="KEGG" id="tad:TRIADDRAFT_61281"/>
<keyword evidence="3" id="KW-0343">GTPase activation</keyword>
<dbReference type="OrthoDB" id="2019917at2759"/>
<evidence type="ECO:0000259" key="5">
    <source>
        <dbReference type="Pfam" id="PF14655"/>
    </source>
</evidence>
<feature type="domain" description="Rab3-GAP regulatory subunit N-terminal" evidence="5">
    <location>
        <begin position="160"/>
        <end position="444"/>
    </location>
</feature>
<dbReference type="CTD" id="6758485"/>
<dbReference type="InterPro" id="IPR032839">
    <property type="entry name" value="RAB3GAP_N"/>
</dbReference>
<comment type="similarity">
    <text evidence="2">Belongs to the Rab3-GAP regulatory subunit family.</text>
</comment>
<comment type="subcellular location">
    <subcellularLocation>
        <location evidence="1">Cytoplasm</location>
    </subcellularLocation>
</comment>
<dbReference type="FunCoup" id="B3SAJ5">
    <property type="interactions" value="2074"/>
</dbReference>
<proteinExistence type="inferred from homology"/>
<feature type="domain" description="Rab3GAP regulatory subunit C-terminal" evidence="6">
    <location>
        <begin position="679"/>
        <end position="1269"/>
    </location>
</feature>
<reference evidence="7 8" key="1">
    <citation type="journal article" date="2008" name="Nature">
        <title>The Trichoplax genome and the nature of placozoans.</title>
        <authorList>
            <person name="Srivastava M."/>
            <person name="Begovic E."/>
            <person name="Chapman J."/>
            <person name="Putnam N.H."/>
            <person name="Hellsten U."/>
            <person name="Kawashima T."/>
            <person name="Kuo A."/>
            <person name="Mitros T."/>
            <person name="Salamov A."/>
            <person name="Carpenter M.L."/>
            <person name="Signorovitch A.Y."/>
            <person name="Moreno M.A."/>
            <person name="Kamm K."/>
            <person name="Grimwood J."/>
            <person name="Schmutz J."/>
            <person name="Shapiro H."/>
            <person name="Grigoriev I.V."/>
            <person name="Buss L.W."/>
            <person name="Schierwater B."/>
            <person name="Dellaporta S.L."/>
            <person name="Rokhsar D.S."/>
        </authorList>
    </citation>
    <scope>NUCLEOTIDE SEQUENCE [LARGE SCALE GENOMIC DNA]</scope>
    <source>
        <strain evidence="7 8">Grell-BS-1999</strain>
    </source>
</reference>
<dbReference type="GO" id="GO:0097051">
    <property type="term" value="P:establishment of protein localization to endoplasmic reticulum membrane"/>
    <property type="evidence" value="ECO:0000318"/>
    <property type="project" value="GO_Central"/>
</dbReference>
<dbReference type="GeneID" id="6758485"/>
<dbReference type="GO" id="GO:0005096">
    <property type="term" value="F:GTPase activator activity"/>
    <property type="evidence" value="ECO:0007669"/>
    <property type="project" value="UniProtKB-KW"/>
</dbReference>
<dbReference type="eggNOG" id="KOG2727">
    <property type="taxonomic scope" value="Eukaryota"/>
</dbReference>
<dbReference type="GO" id="GO:0005886">
    <property type="term" value="C:plasma membrane"/>
    <property type="evidence" value="ECO:0000318"/>
    <property type="project" value="GO_Central"/>
</dbReference>
<dbReference type="OMA" id="SWCGELE"/>
<evidence type="ECO:0000313" key="7">
    <source>
        <dbReference type="EMBL" id="EDV20322.1"/>
    </source>
</evidence>
<dbReference type="EMBL" id="DS985261">
    <property type="protein sequence ID" value="EDV20322.1"/>
    <property type="molecule type" value="Genomic_DNA"/>
</dbReference>
<name>B3SAJ5_TRIAD</name>
<dbReference type="Proteomes" id="UP000009022">
    <property type="component" value="Unassembled WGS sequence"/>
</dbReference>
<dbReference type="GO" id="GO:0031267">
    <property type="term" value="F:small GTPase binding"/>
    <property type="evidence" value="ECO:0000318"/>
    <property type="project" value="GO_Central"/>
</dbReference>
<evidence type="ECO:0000256" key="3">
    <source>
        <dbReference type="ARBA" id="ARBA00022468"/>
    </source>
</evidence>
<dbReference type="InterPro" id="IPR026059">
    <property type="entry name" value="Rab3GAP2"/>
</dbReference>
<dbReference type="STRING" id="10228.B3SAJ5"/>
<dbReference type="HOGENOM" id="CLU_006591_0_0_1"/>
<organism evidence="7 8">
    <name type="scientific">Trichoplax adhaerens</name>
    <name type="common">Trichoplax reptans</name>
    <dbReference type="NCBI Taxonomy" id="10228"/>
    <lineage>
        <taxon>Eukaryota</taxon>
        <taxon>Metazoa</taxon>
        <taxon>Placozoa</taxon>
        <taxon>Uniplacotomia</taxon>
        <taxon>Trichoplacea</taxon>
        <taxon>Trichoplacidae</taxon>
        <taxon>Trichoplax</taxon>
    </lineage>
</organism>
<sequence length="1289" mass="144925">MACKLQFFAKAEELRLVYEDWASVNQAFDEEIHPDDLDDDWNTDWVLEGDDEKERFESEFKKWINSCHMAFSPAGDVLVVADDHRIAILTRNYQKSDDSKEETTCFCRNRSKYLSDDPKEKISQVIVIPIASQLRSSQGGPDWTCIVVGFSSGYIRIYEQSLEELIVLYANQVVVIEGFSLYQCLRACRNQLARATAQGAASDIINQASLAYRKLHLRYHSEIRDIASCGSLRINDFHYFQSITMTNNASIVPRDATVARYISAGGDPVVGLYNAADDKIPSFASVVVSAVATKLKDAVLSAASGWLGFGQSTADAQPKVQKPNIESGSPLDLRYGLPDDKRVVDKIIPAPNSALAVTVDNLARVLLIDTETGMAIRMWKGYRDAQCGWIQVFEQHSNHTGNQSSRRGLFLVIYAARRGILEIWLMQNGPRVAVFNIGKNCRLLYTGHDTLGVRFAVQSDVLNPRDDESAEPDLRSRLTKIFDSFVLPTSFQQAMSSVLNCSKVKLHTLLYITEELKLKTFGKDTKEASLIHLTCCIQQQLLDVYDALIKSKCDYSGDKTASADTIESAIDIDTEEFDKLLLSLNRYHECTRRILGQSKGFNQNFSAIQWLNSFDLHFLNVDQKSSKHQIFNGIMLSGNLSEDEKLALGGFMFSDVLSGMTSVSDIIILLKSLDTNLLQFLAVLYLYWLDIGHLERYDDIKPVVRRLYLLTLGIISSEGLKRLTTQHCTIADFSVLWWEYFHNIIYNSVALGEAAVLSLILQAVIKVLQSHEGEVMESIKEEPESNEWIELSKETVQWTLSYQRLLDLIAISEFASFSFSMKHNDGAKNTTDEQMPPALLNISLKMALSSGKAFFPKLISEYLVDNCQNICKLLSLISKERIDIDVDDGDDSWMKEVRRLQNMLPELLETSKLSSYCSIRCATLWKENKEEINNLKSAVNIATVMSDTVLKSGLCIKIWRDYFEKGIRDILGLMDKVGKAPKDRLCRKISGMSENSLEEFLLQSTLLLATISKITDAEMIPISNTVDELWNEISGPETLIDDILAENSGNNFMIQLHRQICSVLYLIMTLRMRSIKPTTLFDTKSKEILFQELSKNTQIPNVTDDASFINARTKFGLSVASAITDSLPSITEENVSEACKETAAGVAFKRFEMLRFLCRTFNGIDKDDIERKIVCELFLRGYDAMAQEAASSVEDESVLGQKLLTVAGQRLAAVLFADNKVKENVASWSNLPPHVYNWIKSQESDSCAVCHLPLRSTLTILQFAAKILSKDSEDFITATNVIEAITYLL</sequence>
<dbReference type="PhylomeDB" id="B3SAJ5"/>
<dbReference type="InParanoid" id="B3SAJ5"/>
<evidence type="ECO:0000256" key="2">
    <source>
        <dbReference type="ARBA" id="ARBA00008153"/>
    </source>
</evidence>
<protein>
    <recommendedName>
        <fullName evidence="9">Rab3 GTPase-activating protein non-catalytic subunit</fullName>
    </recommendedName>
</protein>
<dbReference type="GO" id="GO:0005776">
    <property type="term" value="C:autophagosome"/>
    <property type="evidence" value="ECO:0000318"/>
    <property type="project" value="GO_Central"/>
</dbReference>
<dbReference type="Pfam" id="PF14656">
    <property type="entry name" value="RAB3GAP2_C"/>
    <property type="match status" value="1"/>
</dbReference>
<accession>B3SAJ5</accession>
<evidence type="ECO:0000256" key="4">
    <source>
        <dbReference type="ARBA" id="ARBA00022490"/>
    </source>
</evidence>
<dbReference type="PANTHER" id="PTHR12472:SF0">
    <property type="entry name" value="RAB3 GTPASE-ACTIVATING PROTEIN NON-CATALYTIC SUBUNIT"/>
    <property type="match status" value="1"/>
</dbReference>
<gene>
    <name evidence="7" type="ORF">TRIADDRAFT_61281</name>
</gene>
<dbReference type="GO" id="GO:0016236">
    <property type="term" value="P:macroautophagy"/>
    <property type="evidence" value="ECO:0000318"/>
    <property type="project" value="GO_Central"/>
</dbReference>
<keyword evidence="8" id="KW-1185">Reference proteome</keyword>
<dbReference type="PANTHER" id="PTHR12472">
    <property type="entry name" value="RAB3-GAP REGULATORY DOMAIN"/>
    <property type="match status" value="1"/>
</dbReference>